<dbReference type="SUPFAM" id="SSF51735">
    <property type="entry name" value="NAD(P)-binding Rossmann-fold domains"/>
    <property type="match status" value="1"/>
</dbReference>
<dbReference type="InterPro" id="IPR029154">
    <property type="entry name" value="HIBADH-like_NADP-bd"/>
</dbReference>
<comment type="caution">
    <text evidence="12">The sequence shown here is derived from an EMBL/GenBank/DDBJ whole genome shotgun (WGS) entry which is preliminary data.</text>
</comment>
<accession>A0ABS5HXB2</accession>
<evidence type="ECO:0000256" key="6">
    <source>
        <dbReference type="ARBA" id="ARBA00037979"/>
    </source>
</evidence>
<dbReference type="SUPFAM" id="SSF48179">
    <property type="entry name" value="6-phosphogluconate dehydrogenase C-terminal domain-like"/>
    <property type="match status" value="1"/>
</dbReference>
<gene>
    <name evidence="12" type="ORF">IT775_20895</name>
</gene>
<dbReference type="Gene3D" id="1.10.1040.10">
    <property type="entry name" value="N-(1-d-carboxylethyl)-l-norvaline Dehydrogenase, domain 2"/>
    <property type="match status" value="1"/>
</dbReference>
<evidence type="ECO:0000256" key="5">
    <source>
        <dbReference type="ARBA" id="ARBA00037062"/>
    </source>
</evidence>
<dbReference type="InterPro" id="IPR008927">
    <property type="entry name" value="6-PGluconate_DH-like_C_sf"/>
</dbReference>
<keyword evidence="2" id="KW-0560">Oxidoreductase</keyword>
<keyword evidence="3" id="KW-0520">NAD</keyword>
<comment type="similarity">
    <text evidence="6">Belongs to the HIBADH-related family. L-threonate dehydrogenase subfamily.</text>
</comment>
<sequence length="298" mass="30373">MQSKSILVIGLGSMGFGMAGSLLRAGHKVYGADIDAQKVRDLGAKGGLSVEDLGDARVDILVSVVLNAAQTETVLFGAPDYAARLAEGGVILSCATVPPAFACDMEAKAQAKGLLYLDAPISGGAIKAAAGQLSIMASGSEAAFEAAAPALEAMAETVHRLGDAAGPGSAMKATNQLLAGVHIAAMGEALAFGLTQGLTVDRIIEVISQSAGTSWMFENRAPHVRDADYTPRSAINIWPKDLGIVSEIADSADLDVPITAAALELYRRAAEAGLGLQDDAAITKIYAAQAGLKLPGDA</sequence>
<keyword evidence="13" id="KW-1185">Reference proteome</keyword>
<comment type="catalytic activity">
    <reaction evidence="9">
        <text>L-threonate + NAD(+) = 2-dehydro-L-erythronate + NADH + H(+)</text>
        <dbReference type="Rhea" id="RHEA:52548"/>
        <dbReference type="ChEBI" id="CHEBI:15378"/>
        <dbReference type="ChEBI" id="CHEBI:57540"/>
        <dbReference type="ChEBI" id="CHEBI:57561"/>
        <dbReference type="ChEBI" id="CHEBI:57945"/>
        <dbReference type="ChEBI" id="CHEBI:136669"/>
        <dbReference type="EC" id="1.1.1.411"/>
    </reaction>
</comment>
<dbReference type="Pfam" id="PF03446">
    <property type="entry name" value="NAD_binding_2"/>
    <property type="match status" value="1"/>
</dbReference>
<dbReference type="PIRSF" id="PIRSF000103">
    <property type="entry name" value="HIBADH"/>
    <property type="match status" value="1"/>
</dbReference>
<evidence type="ECO:0000256" key="9">
    <source>
        <dbReference type="ARBA" id="ARBA00047312"/>
    </source>
</evidence>
<feature type="domain" description="6-phosphogluconate dehydrogenase NADP-binding" evidence="10">
    <location>
        <begin position="6"/>
        <end position="160"/>
    </location>
</feature>
<dbReference type="EC" id="1.1.1.411" evidence="7"/>
<dbReference type="InterPro" id="IPR050006">
    <property type="entry name" value="LtnD"/>
</dbReference>
<dbReference type="InterPro" id="IPR013328">
    <property type="entry name" value="6PGD_dom2"/>
</dbReference>
<dbReference type="Proteomes" id="UP001195941">
    <property type="component" value="Unassembled WGS sequence"/>
</dbReference>
<dbReference type="EMBL" id="JADMKU010000043">
    <property type="protein sequence ID" value="MBR9653574.1"/>
    <property type="molecule type" value="Genomic_DNA"/>
</dbReference>
<evidence type="ECO:0000259" key="10">
    <source>
        <dbReference type="Pfam" id="PF03446"/>
    </source>
</evidence>
<proteinExistence type="inferred from homology"/>
<evidence type="ECO:0000259" key="11">
    <source>
        <dbReference type="Pfam" id="PF14833"/>
    </source>
</evidence>
<reference evidence="12 13" key="1">
    <citation type="journal article" date="2021" name="Arch. Microbiol.">
        <title>Thalassobius aquimarinus sp. nov., isolated from the Sea of Japan seashore.</title>
        <authorList>
            <person name="Kurilenko V.V."/>
            <person name="Romanenko L.A."/>
            <person name="Chernysheva N.Y."/>
            <person name="Velansky P.V."/>
            <person name="Tekutyeva L.A."/>
            <person name="Isaeva M.P."/>
            <person name="Mikhailov V.V."/>
        </authorList>
    </citation>
    <scope>NUCLEOTIDE SEQUENCE [LARGE SCALE GENOMIC DNA]</scope>
    <source>
        <strain evidence="12 13">KMM 8518</strain>
    </source>
</reference>
<organism evidence="12 13">
    <name type="scientific">Thalassovita aquimarina</name>
    <dbReference type="NCBI Taxonomy" id="2785917"/>
    <lineage>
        <taxon>Bacteria</taxon>
        <taxon>Pseudomonadati</taxon>
        <taxon>Pseudomonadota</taxon>
        <taxon>Alphaproteobacteria</taxon>
        <taxon>Rhodobacterales</taxon>
        <taxon>Roseobacteraceae</taxon>
        <taxon>Thalassovita</taxon>
    </lineage>
</organism>
<dbReference type="PROSITE" id="PS00895">
    <property type="entry name" value="3_HYDROXYISOBUT_DH"/>
    <property type="match status" value="1"/>
</dbReference>
<evidence type="ECO:0000256" key="7">
    <source>
        <dbReference type="ARBA" id="ARBA00038870"/>
    </source>
</evidence>
<dbReference type="InterPro" id="IPR015815">
    <property type="entry name" value="HIBADH-related"/>
</dbReference>
<dbReference type="PANTHER" id="PTHR43060:SF17">
    <property type="entry name" value="L-THREONATE DEHYDROGENASE"/>
    <property type="match status" value="1"/>
</dbReference>
<evidence type="ECO:0000313" key="12">
    <source>
        <dbReference type="EMBL" id="MBR9653574.1"/>
    </source>
</evidence>
<dbReference type="RefSeq" id="WP_212703198.1">
    <property type="nucleotide sequence ID" value="NZ_JADMKU010000043.1"/>
</dbReference>
<comment type="function">
    <text evidence="5">Catalyzes oxidation of L-threonate to 2-oxo-tetronate. Can use either NAD(+) or NADP(+) as cosubstrate, with a preference for NAD(+).</text>
</comment>
<keyword evidence="1" id="KW-0521">NADP</keyword>
<dbReference type="NCBIfam" id="NF043037">
    <property type="entry name" value="ThreonDh"/>
    <property type="match status" value="1"/>
</dbReference>
<dbReference type="InterPro" id="IPR006115">
    <property type="entry name" value="6PGDH_NADP-bd"/>
</dbReference>
<evidence type="ECO:0000256" key="3">
    <source>
        <dbReference type="ARBA" id="ARBA00023027"/>
    </source>
</evidence>
<evidence type="ECO:0000313" key="13">
    <source>
        <dbReference type="Proteomes" id="UP001195941"/>
    </source>
</evidence>
<dbReference type="PANTHER" id="PTHR43060">
    <property type="entry name" value="3-HYDROXYISOBUTYRATE DEHYDROGENASE-LIKE 1, MITOCHONDRIAL-RELATED"/>
    <property type="match status" value="1"/>
</dbReference>
<dbReference type="InterPro" id="IPR002204">
    <property type="entry name" value="3-OH-isobutyrate_DH-rel_CS"/>
</dbReference>
<name>A0ABS5HXB2_9RHOB</name>
<evidence type="ECO:0000256" key="2">
    <source>
        <dbReference type="ARBA" id="ARBA00023002"/>
    </source>
</evidence>
<feature type="domain" description="3-hydroxyisobutyrate dehydrogenase-like NAD-binding" evidence="11">
    <location>
        <begin position="166"/>
        <end position="285"/>
    </location>
</feature>
<keyword evidence="4" id="KW-0119">Carbohydrate metabolism</keyword>
<evidence type="ECO:0000256" key="4">
    <source>
        <dbReference type="ARBA" id="ARBA00023277"/>
    </source>
</evidence>
<evidence type="ECO:0000256" key="8">
    <source>
        <dbReference type="ARBA" id="ARBA00039407"/>
    </source>
</evidence>
<protein>
    <recommendedName>
        <fullName evidence="8">L-threonate dehydrogenase</fullName>
        <ecNumber evidence="7">1.1.1.411</ecNumber>
    </recommendedName>
</protein>
<evidence type="ECO:0000256" key="1">
    <source>
        <dbReference type="ARBA" id="ARBA00022857"/>
    </source>
</evidence>
<dbReference type="Pfam" id="PF14833">
    <property type="entry name" value="NAD_binding_11"/>
    <property type="match status" value="1"/>
</dbReference>
<dbReference type="InterPro" id="IPR036291">
    <property type="entry name" value="NAD(P)-bd_dom_sf"/>
</dbReference>
<dbReference type="Gene3D" id="3.40.50.720">
    <property type="entry name" value="NAD(P)-binding Rossmann-like Domain"/>
    <property type="match status" value="1"/>
</dbReference>